<keyword evidence="8" id="KW-0472">Membrane</keyword>
<dbReference type="InterPro" id="IPR011993">
    <property type="entry name" value="PH-like_dom_sf"/>
</dbReference>
<evidence type="ECO:0000256" key="4">
    <source>
        <dbReference type="ARBA" id="ARBA00012903"/>
    </source>
</evidence>
<dbReference type="Pfam" id="PF02893">
    <property type="entry name" value="GRAM"/>
    <property type="match status" value="1"/>
</dbReference>
<evidence type="ECO:0000256" key="2">
    <source>
        <dbReference type="ARBA" id="ARBA00004496"/>
    </source>
</evidence>
<dbReference type="Proteomes" id="UP000694541">
    <property type="component" value="Unplaced"/>
</dbReference>
<reference evidence="10" key="2">
    <citation type="submission" date="2025-09" db="UniProtKB">
        <authorList>
            <consortium name="Ensembl"/>
        </authorList>
    </citation>
    <scope>IDENTIFICATION</scope>
</reference>
<dbReference type="GO" id="GO:0046856">
    <property type="term" value="P:phosphatidylinositol dephosphorylation"/>
    <property type="evidence" value="ECO:0007669"/>
    <property type="project" value="TreeGrafter"/>
</dbReference>
<evidence type="ECO:0000313" key="11">
    <source>
        <dbReference type="Proteomes" id="UP000694541"/>
    </source>
</evidence>
<dbReference type="GO" id="GO:0004438">
    <property type="term" value="F:phosphatidylinositol-3-phosphate phosphatase activity"/>
    <property type="evidence" value="ECO:0007669"/>
    <property type="project" value="TreeGrafter"/>
</dbReference>
<reference evidence="10" key="1">
    <citation type="submission" date="2025-08" db="UniProtKB">
        <authorList>
            <consortium name="Ensembl"/>
        </authorList>
    </citation>
    <scope>IDENTIFICATION</scope>
</reference>
<dbReference type="GO" id="GO:0048311">
    <property type="term" value="P:mitochondrion distribution"/>
    <property type="evidence" value="ECO:0007669"/>
    <property type="project" value="TreeGrafter"/>
</dbReference>
<dbReference type="AlphaFoldDB" id="A0A8B9N9X5"/>
<keyword evidence="7" id="KW-0443">Lipid metabolism</keyword>
<name>A0A8B9N9X5_9AVES</name>
<evidence type="ECO:0000256" key="6">
    <source>
        <dbReference type="ARBA" id="ARBA00022801"/>
    </source>
</evidence>
<protein>
    <recommendedName>
        <fullName evidence="4">phosphatidylinositol-3,5-bisphosphate 3-phosphatase</fullName>
        <ecNumber evidence="4">3.1.3.95</ecNumber>
    </recommendedName>
</protein>
<dbReference type="Ensembl" id="ENSANIT00000021909.1">
    <property type="protein sequence ID" value="ENSANIP00000021209.1"/>
    <property type="gene ID" value="ENSANIG00000014411.1"/>
</dbReference>
<keyword evidence="11" id="KW-1185">Reference proteome</keyword>
<dbReference type="Gene3D" id="2.30.29.30">
    <property type="entry name" value="Pleckstrin-homology domain (PH domain)/Phosphotyrosine-binding domain (PTB)"/>
    <property type="match status" value="1"/>
</dbReference>
<dbReference type="SMART" id="SM00568">
    <property type="entry name" value="GRAM"/>
    <property type="match status" value="1"/>
</dbReference>
<dbReference type="GO" id="GO:0052629">
    <property type="term" value="F:phosphatidylinositol-3,5-bisphosphate 3-phosphatase activity"/>
    <property type="evidence" value="ECO:0007669"/>
    <property type="project" value="UniProtKB-EC"/>
</dbReference>
<dbReference type="PANTHER" id="PTHR10807:SF69">
    <property type="entry name" value="MYOTUBULARIN"/>
    <property type="match status" value="1"/>
</dbReference>
<keyword evidence="6" id="KW-0378">Hydrolase</keyword>
<sequence>MKLSHFLNNSSGQNSDLLLFKFIHLSEWLNKDVIYMCPFNGPVKGRVYITNYRLYLRSVENDPVLVLNVPLGVISRIEKMGGASSRGENSYGLDITCKDMRNLRFALKQEGHSRRDIFEVLTKYAFPQSHNLRLQVILPN</sequence>
<evidence type="ECO:0000256" key="8">
    <source>
        <dbReference type="ARBA" id="ARBA00023136"/>
    </source>
</evidence>
<dbReference type="SUPFAM" id="SSF50729">
    <property type="entry name" value="PH domain-like"/>
    <property type="match status" value="1"/>
</dbReference>
<dbReference type="GO" id="GO:0016020">
    <property type="term" value="C:membrane"/>
    <property type="evidence" value="ECO:0007669"/>
    <property type="project" value="TreeGrafter"/>
</dbReference>
<comment type="subcellular location">
    <subcellularLocation>
        <location evidence="2">Cytoplasm</location>
    </subcellularLocation>
    <subcellularLocation>
        <location evidence="1">Endomembrane system</location>
        <topology evidence="1">Peripheral membrane protein</topology>
    </subcellularLocation>
</comment>
<dbReference type="GO" id="GO:0012505">
    <property type="term" value="C:endomembrane system"/>
    <property type="evidence" value="ECO:0007669"/>
    <property type="project" value="UniProtKB-SubCell"/>
</dbReference>
<evidence type="ECO:0000259" key="9">
    <source>
        <dbReference type="SMART" id="SM00568"/>
    </source>
</evidence>
<keyword evidence="5" id="KW-0963">Cytoplasm</keyword>
<dbReference type="FunFam" id="2.30.29.30:FF:000038">
    <property type="entry name" value="Myotubularin 1, isoform CRA_a"/>
    <property type="match status" value="1"/>
</dbReference>
<organism evidence="10 11">
    <name type="scientific">Accipiter nisus</name>
    <name type="common">Eurasian sparrowhawk</name>
    <dbReference type="NCBI Taxonomy" id="211598"/>
    <lineage>
        <taxon>Eukaryota</taxon>
        <taxon>Metazoa</taxon>
        <taxon>Chordata</taxon>
        <taxon>Craniata</taxon>
        <taxon>Vertebrata</taxon>
        <taxon>Euteleostomi</taxon>
        <taxon>Archelosauria</taxon>
        <taxon>Archosauria</taxon>
        <taxon>Dinosauria</taxon>
        <taxon>Saurischia</taxon>
        <taxon>Theropoda</taxon>
        <taxon>Coelurosauria</taxon>
        <taxon>Aves</taxon>
        <taxon>Neognathae</taxon>
        <taxon>Neoaves</taxon>
        <taxon>Telluraves</taxon>
        <taxon>Accipitrimorphae</taxon>
        <taxon>Accipitriformes</taxon>
        <taxon>Accipitridae</taxon>
        <taxon>Accipitrinae</taxon>
        <taxon>Accipiter</taxon>
    </lineage>
</organism>
<evidence type="ECO:0000256" key="5">
    <source>
        <dbReference type="ARBA" id="ARBA00022490"/>
    </source>
</evidence>
<feature type="domain" description="GRAM" evidence="9">
    <location>
        <begin position="15"/>
        <end position="81"/>
    </location>
</feature>
<dbReference type="GO" id="GO:0046716">
    <property type="term" value="P:muscle cell cellular homeostasis"/>
    <property type="evidence" value="ECO:0007669"/>
    <property type="project" value="TreeGrafter"/>
</dbReference>
<dbReference type="InterPro" id="IPR030564">
    <property type="entry name" value="Myotubularin"/>
</dbReference>
<comment type="similarity">
    <text evidence="3">Belongs to the protein-tyrosine phosphatase family. Non-receptor class myotubularin subfamily.</text>
</comment>
<evidence type="ECO:0000313" key="10">
    <source>
        <dbReference type="Ensembl" id="ENSANIP00000021209.1"/>
    </source>
</evidence>
<dbReference type="InterPro" id="IPR004182">
    <property type="entry name" value="GRAM"/>
</dbReference>
<evidence type="ECO:0000256" key="7">
    <source>
        <dbReference type="ARBA" id="ARBA00023098"/>
    </source>
</evidence>
<accession>A0A8B9N9X5</accession>
<proteinExistence type="inferred from homology"/>
<dbReference type="EC" id="3.1.3.95" evidence="4"/>
<evidence type="ECO:0000256" key="3">
    <source>
        <dbReference type="ARBA" id="ARBA00007471"/>
    </source>
</evidence>
<dbReference type="PANTHER" id="PTHR10807">
    <property type="entry name" value="MYOTUBULARIN-RELATED"/>
    <property type="match status" value="1"/>
</dbReference>
<dbReference type="GO" id="GO:0005737">
    <property type="term" value="C:cytoplasm"/>
    <property type="evidence" value="ECO:0007669"/>
    <property type="project" value="UniProtKB-SubCell"/>
</dbReference>
<dbReference type="GO" id="GO:1902902">
    <property type="term" value="P:negative regulation of autophagosome assembly"/>
    <property type="evidence" value="ECO:0007669"/>
    <property type="project" value="TreeGrafter"/>
</dbReference>
<evidence type="ECO:0000256" key="1">
    <source>
        <dbReference type="ARBA" id="ARBA00004184"/>
    </source>
</evidence>